<dbReference type="InterPro" id="IPR004273">
    <property type="entry name" value="Dynein_heavy_D6_P-loop"/>
</dbReference>
<accession>A0A3S0Z8W8</accession>
<dbReference type="InterPro" id="IPR041228">
    <property type="entry name" value="Dynein_C"/>
</dbReference>
<keyword evidence="9 14" id="KW-0175">Coiled coil</keyword>
<feature type="domain" description="Dynein heavy chain coiled coil stalk" evidence="16">
    <location>
        <begin position="1"/>
        <end position="224"/>
    </location>
</feature>
<dbReference type="OrthoDB" id="10251809at2759"/>
<dbReference type="GO" id="GO:0031514">
    <property type="term" value="C:motile cilium"/>
    <property type="evidence" value="ECO:0007669"/>
    <property type="project" value="UniProtKB-ARBA"/>
</dbReference>
<evidence type="ECO:0000256" key="12">
    <source>
        <dbReference type="ARBA" id="ARBA00023212"/>
    </source>
</evidence>
<evidence type="ECO:0000256" key="10">
    <source>
        <dbReference type="ARBA" id="ARBA00023069"/>
    </source>
</evidence>
<evidence type="ECO:0000256" key="13">
    <source>
        <dbReference type="ARBA" id="ARBA00023273"/>
    </source>
</evidence>
<keyword evidence="3" id="KW-0963">Cytoplasm</keyword>
<comment type="subcellular location">
    <subcellularLocation>
        <location evidence="1">Cytoplasm</location>
        <location evidence="1">Cytoskeleton</location>
        <location evidence="1">Cilium axoneme</location>
    </subcellularLocation>
</comment>
<evidence type="ECO:0000256" key="1">
    <source>
        <dbReference type="ARBA" id="ARBA00004430"/>
    </source>
</evidence>
<dbReference type="Gene3D" id="1.10.8.1220">
    <property type="match status" value="1"/>
</dbReference>
<evidence type="ECO:0000259" key="19">
    <source>
        <dbReference type="Pfam" id="PF18199"/>
    </source>
</evidence>
<dbReference type="InterPro" id="IPR035706">
    <property type="entry name" value="AAA_9"/>
</dbReference>
<evidence type="ECO:0000256" key="8">
    <source>
        <dbReference type="ARBA" id="ARBA00023017"/>
    </source>
</evidence>
<feature type="coiled-coil region" evidence="14">
    <location>
        <begin position="111"/>
        <end position="173"/>
    </location>
</feature>
<sequence length="1318" mass="150321">MTEIKSYGRPPALVEKVMEAVMILRGADPTWAEAKKHLGEQTFLKQLSYYDKDNISDRVLKKIGQYVAQADFHPEIIGRVSLAAKSLCMWVRAMEMYGRIYRVVEPKRQRLNAAMAVLREKQAALADAKAKLAEVEAKMAELKIMYEEKLAQKEELKRKAEHTEMMLDRAQKLVSGLAGERIRWEETVKDLEERMGHLVGDVLIAAAFMSYMGPFLSTYREEMTIKWMAEVRKLNIPVAEDFSFCDFMAKPTQVRDWNIQGLPSDSFSTENGVIVTRGQRWPLMVDPQGQAIKWIKNMEASAGLKVIDLQQTDYMRTLESAIQFGLPVVLQNVQEKLDPSLDPVLNKSLMKVGGAFIIKLGDKEIEYNEAFRFYVTTKLGNPHYTPEISTKTTIVNFAVKEQGLEAQLLGIVVRKERPELEEQKDQLVRSIAAGKKKLVECEDEILRLLNETKGSLLDDAQLVNTLQLSKTTSQDVTESVNIAEQTEIKIDAAREGYRPCAQRASTLFFVLNDMGRIDPMYQFSLDAYIDLFVLSIEKSQRTTKLEERINNLNEYHTYAVYRYTCRGLFERHKLLFSFQMCAKILEQSGKLNMDEYNFFLRGGIVLDRENQMDNPCTNWLSDNSWDNITELDKLTNFHGIITSFEQYPRDWNLWYTSAEPETTSLPGEWDNACNELQRMLIVRSLRPDRVSFCATSFIINNLGSKFTEPPVLDMQSVVEDSTTRTPLIFVLSAGVDPTSALLQLAENSGMASRFHALSLGQGQAPIATRMIKEGVKEGKWVFLANCHLSLSWMPQLDKRQCKFIRFSCSFHPFFYHWESRICQYFSQEKFPISILQTGIKMTTEPPKGLKANMKRLYNLITEQQFSRCHKQDKYKKLLFTLCFFHSVLLERKKFLMLGWNIAYEFNDSDFEVSENLLSIYLDGYDDTPWEALKYLIANINYGGHVTDDMDRRLLMTYINDYMCESVLTVPFFKVSTLTTYYIPKDGPLSSYKEYISMLPNVDHPEAFGQHPNADISSQIQETRLLFDTLLSLQPQVSSVAGDYPANIFYYPLSPQVLELSANIFKQVPENIDYHGTAKILSVDPSPLNVVLLQEIRSSLAALEKGIQGLVVMTVDLENIFNCIFDGRVPPSWEKRYVILYCSCPQPRQEILLYFLQLPTAAARDTVIFLQLPTAAARDTVIFQLPTAAARDTLSVDSLSWEFIVQTVDDSNLTGPAKDGVYVKGLHLQGAGWDKKNAVLVEANPMQLVCPMPTIQFKPVENKKKSSKGVYTAPCYYYPNRSGKSGRPSFIVAVDLKAGDKPSDHWVKRGTALLMSLDY</sequence>
<evidence type="ECO:0000313" key="21">
    <source>
        <dbReference type="Proteomes" id="UP000271974"/>
    </source>
</evidence>
<gene>
    <name evidence="20" type="ORF">EGW08_022721</name>
</gene>
<dbReference type="EMBL" id="RQTK01001657">
    <property type="protein sequence ID" value="RUS69516.1"/>
    <property type="molecule type" value="Genomic_DNA"/>
</dbReference>
<dbReference type="Pfam" id="PF03028">
    <property type="entry name" value="Dynein_heavy"/>
    <property type="match status" value="1"/>
</dbReference>
<dbReference type="GO" id="GO:0005930">
    <property type="term" value="C:axoneme"/>
    <property type="evidence" value="ECO:0007669"/>
    <property type="project" value="UniProtKB-SubCell"/>
</dbReference>
<evidence type="ECO:0000256" key="2">
    <source>
        <dbReference type="ARBA" id="ARBA00008887"/>
    </source>
</evidence>
<dbReference type="InterPro" id="IPR042219">
    <property type="entry name" value="AAA_lid_11_sf"/>
</dbReference>
<dbReference type="InterPro" id="IPR026983">
    <property type="entry name" value="DHC"/>
</dbReference>
<proteinExistence type="inferred from homology"/>
<evidence type="ECO:0000259" key="18">
    <source>
        <dbReference type="Pfam" id="PF18198"/>
    </source>
</evidence>
<keyword evidence="4" id="KW-0493">Microtubule</keyword>
<dbReference type="PANTHER" id="PTHR22878:SF68">
    <property type="entry name" value="DYNEIN HEAVY CHAIN 6, AXONEMAL-LIKE"/>
    <property type="match status" value="1"/>
</dbReference>
<dbReference type="Gene3D" id="3.40.50.300">
    <property type="entry name" value="P-loop containing nucleotide triphosphate hydrolases"/>
    <property type="match status" value="2"/>
</dbReference>
<keyword evidence="5" id="KW-0677">Repeat</keyword>
<dbReference type="FunFam" id="3.40.50.300:FF:000049">
    <property type="entry name" value="Dynein, axonemal, heavy chain 5"/>
    <property type="match status" value="1"/>
</dbReference>
<dbReference type="GO" id="GO:0007018">
    <property type="term" value="P:microtubule-based movement"/>
    <property type="evidence" value="ECO:0007669"/>
    <property type="project" value="InterPro"/>
</dbReference>
<organism evidence="20 21">
    <name type="scientific">Elysia chlorotica</name>
    <name type="common">Eastern emerald elysia</name>
    <name type="synonym">Sea slug</name>
    <dbReference type="NCBI Taxonomy" id="188477"/>
    <lineage>
        <taxon>Eukaryota</taxon>
        <taxon>Metazoa</taxon>
        <taxon>Spiralia</taxon>
        <taxon>Lophotrochozoa</taxon>
        <taxon>Mollusca</taxon>
        <taxon>Gastropoda</taxon>
        <taxon>Heterobranchia</taxon>
        <taxon>Euthyneura</taxon>
        <taxon>Panpulmonata</taxon>
        <taxon>Sacoglossa</taxon>
        <taxon>Placobranchoidea</taxon>
        <taxon>Plakobranchidae</taxon>
        <taxon>Elysia</taxon>
    </lineage>
</organism>
<feature type="domain" description="Dynein heavy chain C-terminal" evidence="19">
    <location>
        <begin position="1020"/>
        <end position="1136"/>
    </location>
</feature>
<dbReference type="InterPro" id="IPR043160">
    <property type="entry name" value="Dynein_C_barrel"/>
</dbReference>
<dbReference type="Gene3D" id="1.20.1270.280">
    <property type="match status" value="1"/>
</dbReference>
<protein>
    <submittedName>
        <fullName evidence="20">Uncharacterized protein</fullName>
    </submittedName>
</protein>
<dbReference type="Pfam" id="PF18198">
    <property type="entry name" value="AAA_lid_11"/>
    <property type="match status" value="1"/>
</dbReference>
<keyword evidence="6" id="KW-0547">Nucleotide-binding</keyword>
<dbReference type="Proteomes" id="UP000271974">
    <property type="component" value="Unassembled WGS sequence"/>
</dbReference>
<dbReference type="InterPro" id="IPR041658">
    <property type="entry name" value="AAA_lid_11"/>
</dbReference>
<evidence type="ECO:0000256" key="3">
    <source>
        <dbReference type="ARBA" id="ARBA00022490"/>
    </source>
</evidence>
<dbReference type="InterPro" id="IPR024743">
    <property type="entry name" value="Dynein_HC_stalk"/>
</dbReference>
<dbReference type="GO" id="GO:0005524">
    <property type="term" value="F:ATP binding"/>
    <property type="evidence" value="ECO:0007669"/>
    <property type="project" value="UniProtKB-KW"/>
</dbReference>
<feature type="domain" description="Dynein heavy chain ATP-binding dynein motor region" evidence="17">
    <location>
        <begin position="255"/>
        <end position="476"/>
    </location>
</feature>
<dbReference type="Gene3D" id="3.10.490.20">
    <property type="match status" value="1"/>
</dbReference>
<dbReference type="GO" id="GO:0008569">
    <property type="term" value="F:minus-end-directed microtubule motor activity"/>
    <property type="evidence" value="ECO:0007669"/>
    <property type="project" value="InterPro"/>
</dbReference>
<dbReference type="Pfam" id="PF18199">
    <property type="entry name" value="Dynein_C"/>
    <property type="match status" value="2"/>
</dbReference>
<dbReference type="GO" id="GO:0030286">
    <property type="term" value="C:dynein complex"/>
    <property type="evidence" value="ECO:0007669"/>
    <property type="project" value="UniProtKB-KW"/>
</dbReference>
<keyword evidence="12" id="KW-0206">Cytoskeleton</keyword>
<evidence type="ECO:0000313" key="20">
    <source>
        <dbReference type="EMBL" id="RUS69516.1"/>
    </source>
</evidence>
<feature type="domain" description="Dynein heavy chain AAA lid" evidence="18">
    <location>
        <begin position="874"/>
        <end position="1013"/>
    </location>
</feature>
<dbReference type="FunFam" id="1.10.8.1220:FF:000001">
    <property type="entry name" value="Dynein axonemal heavy chain 5"/>
    <property type="match status" value="1"/>
</dbReference>
<comment type="similarity">
    <text evidence="2">Belongs to the dynein heavy chain family.</text>
</comment>
<dbReference type="InterPro" id="IPR027417">
    <property type="entry name" value="P-loop_NTPase"/>
</dbReference>
<name>A0A3S0Z8W8_ELYCH</name>
<dbReference type="PANTHER" id="PTHR22878">
    <property type="entry name" value="DYNEIN HEAVY CHAIN 6, AXONEMAL-LIKE-RELATED"/>
    <property type="match status" value="1"/>
</dbReference>
<evidence type="ECO:0000256" key="7">
    <source>
        <dbReference type="ARBA" id="ARBA00022840"/>
    </source>
</evidence>
<feature type="domain" description="Dynein heavy chain region D6 P-loop" evidence="15">
    <location>
        <begin position="723"/>
        <end position="842"/>
    </location>
</feature>
<evidence type="ECO:0000256" key="4">
    <source>
        <dbReference type="ARBA" id="ARBA00022701"/>
    </source>
</evidence>
<evidence type="ECO:0000259" key="15">
    <source>
        <dbReference type="Pfam" id="PF03028"/>
    </source>
</evidence>
<dbReference type="Pfam" id="PF12777">
    <property type="entry name" value="MT"/>
    <property type="match status" value="1"/>
</dbReference>
<evidence type="ECO:0000256" key="5">
    <source>
        <dbReference type="ARBA" id="ARBA00022737"/>
    </source>
</evidence>
<evidence type="ECO:0000256" key="11">
    <source>
        <dbReference type="ARBA" id="ARBA00023175"/>
    </source>
</evidence>
<dbReference type="FunFam" id="1.10.8.720:FF:000008">
    <property type="entry name" value="Dynein axonemal heavy chain 2"/>
    <property type="match status" value="1"/>
</dbReference>
<dbReference type="Gene3D" id="1.20.920.20">
    <property type="match status" value="1"/>
</dbReference>
<dbReference type="GO" id="GO:0045505">
    <property type="term" value="F:dynein intermediate chain binding"/>
    <property type="evidence" value="ECO:0007669"/>
    <property type="project" value="InterPro"/>
</dbReference>
<keyword evidence="21" id="KW-1185">Reference proteome</keyword>
<dbReference type="GO" id="GO:0005874">
    <property type="term" value="C:microtubule"/>
    <property type="evidence" value="ECO:0007669"/>
    <property type="project" value="UniProtKB-KW"/>
</dbReference>
<keyword evidence="8" id="KW-0243">Dynein</keyword>
<keyword evidence="11" id="KW-0505">Motor protein</keyword>
<keyword evidence="13" id="KW-0966">Cell projection</keyword>
<evidence type="ECO:0000259" key="17">
    <source>
        <dbReference type="Pfam" id="PF12781"/>
    </source>
</evidence>
<dbReference type="GO" id="GO:0051959">
    <property type="term" value="F:dynein light intermediate chain binding"/>
    <property type="evidence" value="ECO:0007669"/>
    <property type="project" value="InterPro"/>
</dbReference>
<dbReference type="Gene3D" id="1.10.8.720">
    <property type="entry name" value="Region D6 of dynein motor"/>
    <property type="match status" value="1"/>
</dbReference>
<dbReference type="FunFam" id="3.40.50.300:FF:000153">
    <property type="entry name" value="Dynein axonemal heavy chain 1"/>
    <property type="match status" value="1"/>
</dbReference>
<evidence type="ECO:0000256" key="6">
    <source>
        <dbReference type="ARBA" id="ARBA00022741"/>
    </source>
</evidence>
<dbReference type="Pfam" id="PF12781">
    <property type="entry name" value="AAA_9"/>
    <property type="match status" value="1"/>
</dbReference>
<evidence type="ECO:0000259" key="16">
    <source>
        <dbReference type="Pfam" id="PF12777"/>
    </source>
</evidence>
<feature type="domain" description="Dynein heavy chain C-terminal" evidence="19">
    <location>
        <begin position="1187"/>
        <end position="1314"/>
    </location>
</feature>
<dbReference type="FunFam" id="3.10.490.20:FF:000008">
    <property type="entry name" value="dynein heavy chain 2, axonemal"/>
    <property type="match status" value="1"/>
</dbReference>
<comment type="caution">
    <text evidence="20">The sequence shown here is derived from an EMBL/GenBank/DDBJ whole genome shotgun (WGS) entry which is preliminary data.</text>
</comment>
<reference evidence="20 21" key="1">
    <citation type="submission" date="2019-01" db="EMBL/GenBank/DDBJ databases">
        <title>A draft genome assembly of the solar-powered sea slug Elysia chlorotica.</title>
        <authorList>
            <person name="Cai H."/>
            <person name="Li Q."/>
            <person name="Fang X."/>
            <person name="Li J."/>
            <person name="Curtis N.E."/>
            <person name="Altenburger A."/>
            <person name="Shibata T."/>
            <person name="Feng M."/>
            <person name="Maeda T."/>
            <person name="Schwartz J.A."/>
            <person name="Shigenobu S."/>
            <person name="Lundholm N."/>
            <person name="Nishiyama T."/>
            <person name="Yang H."/>
            <person name="Hasebe M."/>
            <person name="Li S."/>
            <person name="Pierce S.K."/>
            <person name="Wang J."/>
        </authorList>
    </citation>
    <scope>NUCLEOTIDE SEQUENCE [LARGE SCALE GENOMIC DNA]</scope>
    <source>
        <strain evidence="20">EC2010</strain>
        <tissue evidence="20">Whole organism of an adult</tissue>
    </source>
</reference>
<dbReference type="Gene3D" id="6.10.140.1060">
    <property type="match status" value="1"/>
</dbReference>
<keyword evidence="7" id="KW-0067">ATP-binding</keyword>
<keyword evidence="10" id="KW-0969">Cilium</keyword>
<evidence type="ECO:0000256" key="9">
    <source>
        <dbReference type="ARBA" id="ARBA00023054"/>
    </source>
</evidence>
<evidence type="ECO:0000256" key="14">
    <source>
        <dbReference type="SAM" id="Coils"/>
    </source>
</evidence>
<dbReference type="STRING" id="188477.A0A3S0Z8W8"/>